<evidence type="ECO:0008006" key="5">
    <source>
        <dbReference type="Google" id="ProtNLM"/>
    </source>
</evidence>
<reference evidence="1 3" key="1">
    <citation type="submission" date="2015-11" db="EMBL/GenBank/DDBJ databases">
        <title>The limits of bacterial species coexistence and the symbiotic plasmid transference in sympatric Rhizobium populations.</title>
        <authorList>
            <person name="Perez-Carrascal O.M."/>
            <person name="VanInsberghe D."/>
            <person name="Juarez S."/>
            <person name="Polz M.F."/>
            <person name="Vinuesa P."/>
            <person name="Gonzalez V."/>
        </authorList>
    </citation>
    <scope>NUCLEOTIDE SEQUENCE [LARGE SCALE GENOMIC DNA]</scope>
    <source>
        <strain evidence="1 3">N771</strain>
        <plasmid evidence="1 3">pRphaN771e</plasmid>
    </source>
</reference>
<dbReference type="Proteomes" id="UP000540266">
    <property type="component" value="Plasmid pBS3d"/>
</dbReference>
<evidence type="ECO:0000313" key="3">
    <source>
        <dbReference type="Proteomes" id="UP000078551"/>
    </source>
</evidence>
<dbReference type="KEGG" id="rpha:AMC79_PD00058"/>
<protein>
    <recommendedName>
        <fullName evidence="5">Hpt domain-containing protein</fullName>
    </recommendedName>
</protein>
<geneLocation type="plasmid" evidence="2 4">
    <name>pBS3d</name>
</geneLocation>
<evidence type="ECO:0000313" key="4">
    <source>
        <dbReference type="Proteomes" id="UP000540266"/>
    </source>
</evidence>
<gene>
    <name evidence="1" type="ORF">AMC81_PE00059</name>
    <name evidence="2" type="ORF">HER27_027640</name>
</gene>
<name>A0A192TLG4_9HYPH</name>
<evidence type="ECO:0000313" key="1">
    <source>
        <dbReference type="EMBL" id="ANL88307.1"/>
    </source>
</evidence>
<reference evidence="2 4" key="2">
    <citation type="submission" date="2020-11" db="EMBL/GenBank/DDBJ databases">
        <title>Indigenous Rhizobia Nodulating Common beans in Western Kenya.</title>
        <authorList>
            <person name="Wekesa C.S."/>
            <person name="Oelmueller R."/>
            <person name="Furch A.C."/>
        </authorList>
    </citation>
    <scope>NUCLEOTIDE SEQUENCE [LARGE SCALE GENOMIC DNA]</scope>
    <source>
        <strain evidence="4">BS3</strain>
        <strain evidence="2">S3</strain>
        <plasmid evidence="2 4">pBS3d</plasmid>
    </source>
</reference>
<keyword evidence="2" id="KW-0614">Plasmid</keyword>
<dbReference type="OrthoDB" id="8396170at2"/>
<proteinExistence type="predicted"/>
<dbReference type="EMBL" id="CP064935">
    <property type="protein sequence ID" value="QPK12759.1"/>
    <property type="molecule type" value="Genomic_DNA"/>
</dbReference>
<dbReference type="AlphaFoldDB" id="A0A192TLG4"/>
<dbReference type="Proteomes" id="UP000078551">
    <property type="component" value="Plasmid pRphaN771e"/>
</dbReference>
<keyword evidence="3" id="KW-1185">Reference proteome</keyword>
<organism evidence="2 4">
    <name type="scientific">Rhizobium phaseoli</name>
    <dbReference type="NCBI Taxonomy" id="396"/>
    <lineage>
        <taxon>Bacteria</taxon>
        <taxon>Pseudomonadati</taxon>
        <taxon>Pseudomonadota</taxon>
        <taxon>Alphaproteobacteria</taxon>
        <taxon>Hyphomicrobiales</taxon>
        <taxon>Rhizobiaceae</taxon>
        <taxon>Rhizobium/Agrobacterium group</taxon>
        <taxon>Rhizobium</taxon>
    </lineage>
</organism>
<dbReference type="RefSeq" id="WP_086003886.1">
    <property type="nucleotide sequence ID" value="NZ_CP013531.1"/>
</dbReference>
<geneLocation type="plasmid" evidence="1 3">
    <name>pRphaN771e</name>
</geneLocation>
<accession>A0A192TLG4</accession>
<sequence>MMDKSQRKASIAVAGLSFPDRQNVLRRIVDELQDLCDSAPGGERRPALNSLLHTIRASTGLIAGADEDCWDDIIEELLQLRATMLHLAGPARICH</sequence>
<dbReference type="EMBL" id="CP013573">
    <property type="protein sequence ID" value="ANL88307.1"/>
    <property type="molecule type" value="Genomic_DNA"/>
</dbReference>
<dbReference type="GeneID" id="45960737"/>
<evidence type="ECO:0000313" key="2">
    <source>
        <dbReference type="EMBL" id="QPK12759.1"/>
    </source>
</evidence>